<name>A0A7S4N0H1_GUITH</name>
<proteinExistence type="predicted"/>
<dbReference type="FunFam" id="3.30.230.10:FF:000006">
    <property type="entry name" value="Translation elongation factor 2"/>
    <property type="match status" value="1"/>
</dbReference>
<dbReference type="InterPro" id="IPR020568">
    <property type="entry name" value="Ribosomal_Su5_D2-typ_SF"/>
</dbReference>
<evidence type="ECO:0000256" key="1">
    <source>
        <dbReference type="ARBA" id="ARBA00022490"/>
    </source>
</evidence>
<keyword evidence="3" id="KW-0934">Plastid</keyword>
<dbReference type="InterPro" id="IPR004161">
    <property type="entry name" value="EFTu-like_2"/>
</dbReference>
<dbReference type="CDD" id="cd04096">
    <property type="entry name" value="eEF2_snRNP_like_C"/>
    <property type="match status" value="1"/>
</dbReference>
<dbReference type="InterPro" id="IPR009000">
    <property type="entry name" value="Transl_B-barrel_sf"/>
</dbReference>
<dbReference type="GO" id="GO:0005829">
    <property type="term" value="C:cytosol"/>
    <property type="evidence" value="ECO:0007669"/>
    <property type="project" value="TreeGrafter"/>
</dbReference>
<keyword evidence="7" id="KW-0342">GTP-binding</keyword>
<dbReference type="Gene3D" id="3.30.230.10">
    <property type="match status" value="1"/>
</dbReference>
<dbReference type="GO" id="GO:1990904">
    <property type="term" value="C:ribonucleoprotein complex"/>
    <property type="evidence" value="ECO:0007669"/>
    <property type="project" value="TreeGrafter"/>
</dbReference>
<dbReference type="CDD" id="cd01681">
    <property type="entry name" value="aeEF2_snRNP_like_IV"/>
    <property type="match status" value="1"/>
</dbReference>
<dbReference type="PANTHER" id="PTHR42908:SF10">
    <property type="entry name" value="EUKARYOTIC TRANSLATION ELONGATION FACTOR 2"/>
    <property type="match status" value="1"/>
</dbReference>
<keyword evidence="5" id="KW-0251">Elongation factor</keyword>
<dbReference type="SUPFAM" id="SSF50447">
    <property type="entry name" value="Translation proteins"/>
    <property type="match status" value="1"/>
</dbReference>
<dbReference type="GO" id="GO:0003924">
    <property type="term" value="F:GTPase activity"/>
    <property type="evidence" value="ECO:0007669"/>
    <property type="project" value="TreeGrafter"/>
</dbReference>
<evidence type="ECO:0000256" key="4">
    <source>
        <dbReference type="ARBA" id="ARBA00022741"/>
    </source>
</evidence>
<dbReference type="GO" id="GO:0003746">
    <property type="term" value="F:translation elongation factor activity"/>
    <property type="evidence" value="ECO:0007669"/>
    <property type="project" value="UniProtKB-KW"/>
</dbReference>
<dbReference type="InterPro" id="IPR005517">
    <property type="entry name" value="Transl_elong_EFG/EF2_IV"/>
</dbReference>
<evidence type="ECO:0000256" key="3">
    <source>
        <dbReference type="ARBA" id="ARBA00022640"/>
    </source>
</evidence>
<dbReference type="FunFam" id="3.30.70.240:FF:000003">
    <property type="entry name" value="Translation elongation factor 2"/>
    <property type="match status" value="1"/>
</dbReference>
<feature type="domain" description="Translation elongation factor EFG/EF2" evidence="9">
    <location>
        <begin position="270"/>
        <end position="386"/>
    </location>
</feature>
<dbReference type="PANTHER" id="PTHR42908">
    <property type="entry name" value="TRANSLATION ELONGATION FACTOR-RELATED"/>
    <property type="match status" value="1"/>
</dbReference>
<gene>
    <name evidence="10" type="ORF">GTHE00462_LOCUS3882</name>
</gene>
<keyword evidence="6" id="KW-0648">Protein biosynthesis</keyword>
<dbReference type="Gene3D" id="3.30.70.240">
    <property type="match status" value="1"/>
</dbReference>
<dbReference type="Pfam" id="PF03764">
    <property type="entry name" value="EFG_IV"/>
    <property type="match status" value="1"/>
</dbReference>
<dbReference type="Gene3D" id="2.40.30.10">
    <property type="entry name" value="Translation factors"/>
    <property type="match status" value="1"/>
</dbReference>
<dbReference type="Pfam" id="PF03144">
    <property type="entry name" value="GTP_EFTU_D2"/>
    <property type="match status" value="1"/>
</dbReference>
<dbReference type="GO" id="GO:0043022">
    <property type="term" value="F:ribosome binding"/>
    <property type="evidence" value="ECO:0007669"/>
    <property type="project" value="TreeGrafter"/>
</dbReference>
<reference evidence="10" key="1">
    <citation type="submission" date="2021-01" db="EMBL/GenBank/DDBJ databases">
        <authorList>
            <person name="Corre E."/>
            <person name="Pelletier E."/>
            <person name="Niang G."/>
            <person name="Scheremetjew M."/>
            <person name="Finn R."/>
            <person name="Kale V."/>
            <person name="Holt S."/>
            <person name="Cochrane G."/>
            <person name="Meng A."/>
            <person name="Brown T."/>
            <person name="Cohen L."/>
        </authorList>
    </citation>
    <scope>NUCLEOTIDE SEQUENCE</scope>
    <source>
        <strain evidence="10">CCMP 2712</strain>
    </source>
</reference>
<dbReference type="CDD" id="cd16261">
    <property type="entry name" value="EF2_snRNP_III"/>
    <property type="match status" value="1"/>
</dbReference>
<evidence type="ECO:0000313" key="10">
    <source>
        <dbReference type="EMBL" id="CAE2256419.1"/>
    </source>
</evidence>
<evidence type="ECO:0000256" key="6">
    <source>
        <dbReference type="ARBA" id="ARBA00022917"/>
    </source>
</evidence>
<organism evidence="10">
    <name type="scientific">Guillardia theta</name>
    <name type="common">Cryptophyte</name>
    <name type="synonym">Cryptomonas phi</name>
    <dbReference type="NCBI Taxonomy" id="55529"/>
    <lineage>
        <taxon>Eukaryota</taxon>
        <taxon>Cryptophyceae</taxon>
        <taxon>Pyrenomonadales</taxon>
        <taxon>Geminigeraceae</taxon>
        <taxon>Guillardia</taxon>
    </lineage>
</organism>
<evidence type="ECO:0000256" key="5">
    <source>
        <dbReference type="ARBA" id="ARBA00022768"/>
    </source>
</evidence>
<accession>A0A7S4N0H1</accession>
<dbReference type="EMBL" id="HBKN01004704">
    <property type="protein sequence ID" value="CAE2256419.1"/>
    <property type="molecule type" value="Transcribed_RNA"/>
</dbReference>
<dbReference type="InterPro" id="IPR014721">
    <property type="entry name" value="Ribsml_uS5_D2-typ_fold_subgr"/>
</dbReference>
<keyword evidence="2" id="KW-0150">Chloroplast</keyword>
<dbReference type="Pfam" id="PF00679">
    <property type="entry name" value="EFG_C"/>
    <property type="match status" value="1"/>
</dbReference>
<dbReference type="InterPro" id="IPR035647">
    <property type="entry name" value="EFG_III/V"/>
</dbReference>
<dbReference type="SUPFAM" id="SSF54211">
    <property type="entry name" value="Ribosomal protein S5 domain 2-like"/>
    <property type="match status" value="1"/>
</dbReference>
<dbReference type="AlphaFoldDB" id="A0A7S4N0H1"/>
<dbReference type="Pfam" id="PF14492">
    <property type="entry name" value="EFG_III"/>
    <property type="match status" value="1"/>
</dbReference>
<evidence type="ECO:0000256" key="7">
    <source>
        <dbReference type="ARBA" id="ARBA00023134"/>
    </source>
</evidence>
<dbReference type="FunFam" id="3.30.70.870:FF:000002">
    <property type="entry name" value="Translation elongation factor 2"/>
    <property type="match status" value="1"/>
</dbReference>
<protein>
    <recommendedName>
        <fullName evidence="11">Elongation factor 2</fullName>
    </recommendedName>
</protein>
<keyword evidence="4" id="KW-0547">Nucleotide-binding</keyword>
<dbReference type="GO" id="GO:0005525">
    <property type="term" value="F:GTP binding"/>
    <property type="evidence" value="ECO:0007669"/>
    <property type="project" value="UniProtKB-KW"/>
</dbReference>
<sequence length="507" mass="56106">MRILHLPSPAAAQKYRAELLYTGPADDACCTGIRECNPEAPLVLYVSKMVPSADKGRFIAFGRVFSGTVQAGVKIRIMGPNYVPGKKEDLNIKSIQRVVLFMGRKQDPVDTVPVGNTCGLIGIDQFLVKTGTLTTAEDGYPMKDMKFSVSPVVRCAVEPKNPQDLPKLVEGLKRLAKSDPMVVISIEESGEHIVAGAGELHMEICLKDLQDDYMNGAPLKISDPVVSYRETVTAETDQECMSKSPNKHNRLYFKALPLGEELTNIIDDGQITPRDDVKVRGRRLADEFGWDVDIARKIWAFGPDIVGPNLVCDATKAVQFLNEIKDSVVAGFNWVTKEGVICEENMRGICFQILDVTMHADAIHRGGGQIIPTARRVMYAAEMLSQPRLMEPVFLVEIQCPEQAMGGIYSCLNRRRGQVFEENQRPGTPLYNVKAYLPVSESFGFDSDLRAQTAGQAFPQCVFDHWDLVLGDPLAPGKLRDEVIAGIRKRKGLAVEVPPLDRFKDKL</sequence>
<evidence type="ECO:0000256" key="2">
    <source>
        <dbReference type="ARBA" id="ARBA00022528"/>
    </source>
</evidence>
<evidence type="ECO:0000259" key="9">
    <source>
        <dbReference type="SMART" id="SM00889"/>
    </source>
</evidence>
<evidence type="ECO:0008006" key="11">
    <source>
        <dbReference type="Google" id="ProtNLM"/>
    </source>
</evidence>
<evidence type="ECO:0000259" key="8">
    <source>
        <dbReference type="SMART" id="SM00838"/>
    </source>
</evidence>
<keyword evidence="1" id="KW-0963">Cytoplasm</keyword>
<dbReference type="InterPro" id="IPR000640">
    <property type="entry name" value="EFG_V-like"/>
</dbReference>
<feature type="domain" description="Elongation factor EFG" evidence="8">
    <location>
        <begin position="388"/>
        <end position="483"/>
    </location>
</feature>
<dbReference type="SUPFAM" id="SSF54980">
    <property type="entry name" value="EF-G C-terminal domain-like"/>
    <property type="match status" value="2"/>
</dbReference>
<dbReference type="Gene3D" id="3.30.70.870">
    <property type="entry name" value="Elongation Factor G (Translational Gtpase), domain 3"/>
    <property type="match status" value="1"/>
</dbReference>
<dbReference type="InterPro" id="IPR041095">
    <property type="entry name" value="EFG_II"/>
</dbReference>
<dbReference type="SMART" id="SM00889">
    <property type="entry name" value="EFG_IV"/>
    <property type="match status" value="1"/>
</dbReference>
<dbReference type="SMART" id="SM00838">
    <property type="entry name" value="EFG_C"/>
    <property type="match status" value="1"/>
</dbReference>
<dbReference type="FunFam" id="2.40.30.10:FF:000010">
    <property type="entry name" value="Translation elongation factor 2"/>
    <property type="match status" value="1"/>
</dbReference>